<dbReference type="InterPro" id="IPR002110">
    <property type="entry name" value="Ankyrin_rpt"/>
</dbReference>
<keyword evidence="2 3" id="KW-0040">ANK repeat</keyword>
<evidence type="ECO:0000256" key="1">
    <source>
        <dbReference type="ARBA" id="ARBA00022737"/>
    </source>
</evidence>
<accession>A0A814LEK1</accession>
<evidence type="ECO:0000313" key="4">
    <source>
        <dbReference type="EMBL" id="CAF1065091.1"/>
    </source>
</evidence>
<feature type="repeat" description="ANK" evidence="3">
    <location>
        <begin position="194"/>
        <end position="226"/>
    </location>
</feature>
<dbReference type="EMBL" id="CAJOBA010061450">
    <property type="protein sequence ID" value="CAF4331174.1"/>
    <property type="molecule type" value="Genomic_DNA"/>
</dbReference>
<name>A0A814LEK1_9BILA</name>
<dbReference type="Proteomes" id="UP000682733">
    <property type="component" value="Unassembled WGS sequence"/>
</dbReference>
<dbReference type="AlphaFoldDB" id="A0A814LEK1"/>
<dbReference type="PANTHER" id="PTHR24173:SF74">
    <property type="entry name" value="ANKYRIN REPEAT DOMAIN-CONTAINING PROTEIN 16"/>
    <property type="match status" value="1"/>
</dbReference>
<organism evidence="4 8">
    <name type="scientific">Didymodactylos carnosus</name>
    <dbReference type="NCBI Taxonomy" id="1234261"/>
    <lineage>
        <taxon>Eukaryota</taxon>
        <taxon>Metazoa</taxon>
        <taxon>Spiralia</taxon>
        <taxon>Gnathifera</taxon>
        <taxon>Rotifera</taxon>
        <taxon>Eurotatoria</taxon>
        <taxon>Bdelloidea</taxon>
        <taxon>Philodinida</taxon>
        <taxon>Philodinidae</taxon>
        <taxon>Didymodactylos</taxon>
    </lineage>
</organism>
<dbReference type="EMBL" id="CAJNOK010039092">
    <property type="protein sequence ID" value="CAF1542500.1"/>
    <property type="molecule type" value="Genomic_DNA"/>
</dbReference>
<evidence type="ECO:0000256" key="3">
    <source>
        <dbReference type="PROSITE-ProRule" id="PRU00023"/>
    </source>
</evidence>
<dbReference type="PRINTS" id="PR01415">
    <property type="entry name" value="ANKYRIN"/>
</dbReference>
<dbReference type="EMBL" id="CAJOBC010004570">
    <property type="protein sequence ID" value="CAF3832890.1"/>
    <property type="molecule type" value="Genomic_DNA"/>
</dbReference>
<dbReference type="SUPFAM" id="SSF48403">
    <property type="entry name" value="Ankyrin repeat"/>
    <property type="match status" value="2"/>
</dbReference>
<evidence type="ECO:0000313" key="5">
    <source>
        <dbReference type="EMBL" id="CAF1542500.1"/>
    </source>
</evidence>
<dbReference type="PROSITE" id="PS50297">
    <property type="entry name" value="ANK_REP_REGION"/>
    <property type="match status" value="3"/>
</dbReference>
<dbReference type="Gene3D" id="1.25.40.20">
    <property type="entry name" value="Ankyrin repeat-containing domain"/>
    <property type="match status" value="2"/>
</dbReference>
<sequence>MALERTYPDLTSEKDSLLLLLRDAIVQHAPHKDIEMILNAKNLCINGSIRRGLRPLHYAVFENDIESVRLIIEHGSDVNVLDEAGYSPLHLAAKYGFIDIIHMLVENACIVNFHKQDDLTVNLVKHYSDVLIEPLSLALENSHIDCARYLLCSGADPNQQYFLGYEINLLSYENLASLELILKHGANPDALSRSGITPLIKACKEGNCSAVELLLKYSCNVNYVTRKFRQRNAIVIAIESRRIDILEKLLLHAGFVNKHPSLNNSPLELAIRKDDVDIVRLLVGMYNTQTVFFETNDDIECITPLILACQCSNLKHQYEIIKCLLQNDADPNRSVANSPHHHHQHVPYRTPLVSYIKHAQRSDIRIIRLLISYGAKISFSRGRDSVLRFLRRFQDNYHLINLLCDAAYYFHPSYIAECLELDDKTKNEIYNRAISPMTLKNTLRKVIRFEIINKKPTPRIEQTVKTLPISVHLKNYLLFDAV</sequence>
<keyword evidence="1" id="KW-0677">Repeat</keyword>
<evidence type="ECO:0000313" key="6">
    <source>
        <dbReference type="EMBL" id="CAF3832890.1"/>
    </source>
</evidence>
<dbReference type="PANTHER" id="PTHR24173">
    <property type="entry name" value="ANKYRIN REPEAT CONTAINING"/>
    <property type="match status" value="1"/>
</dbReference>
<dbReference type="OrthoDB" id="366390at2759"/>
<gene>
    <name evidence="4" type="ORF">GPM918_LOCUS16982</name>
    <name evidence="5" type="ORF">OVA965_LOCUS38857</name>
    <name evidence="6" type="ORF">SRO942_LOCUS16981</name>
    <name evidence="7" type="ORF">TMI583_LOCUS40084</name>
</gene>
<dbReference type="PROSITE" id="PS50088">
    <property type="entry name" value="ANK_REPEAT"/>
    <property type="match status" value="3"/>
</dbReference>
<dbReference type="Pfam" id="PF00023">
    <property type="entry name" value="Ank"/>
    <property type="match status" value="1"/>
</dbReference>
<dbReference type="InterPro" id="IPR036770">
    <property type="entry name" value="Ankyrin_rpt-contain_sf"/>
</dbReference>
<feature type="repeat" description="ANK" evidence="3">
    <location>
        <begin position="51"/>
        <end position="83"/>
    </location>
</feature>
<dbReference type="Proteomes" id="UP000677228">
    <property type="component" value="Unassembled WGS sequence"/>
</dbReference>
<evidence type="ECO:0008006" key="9">
    <source>
        <dbReference type="Google" id="ProtNLM"/>
    </source>
</evidence>
<dbReference type="SMART" id="SM00248">
    <property type="entry name" value="ANK"/>
    <property type="match status" value="8"/>
</dbReference>
<comment type="caution">
    <text evidence="4">The sequence shown here is derived from an EMBL/GenBank/DDBJ whole genome shotgun (WGS) entry which is preliminary data.</text>
</comment>
<dbReference type="EMBL" id="CAJNOQ010004570">
    <property type="protein sequence ID" value="CAF1065091.1"/>
    <property type="molecule type" value="Genomic_DNA"/>
</dbReference>
<dbReference type="Proteomes" id="UP000663829">
    <property type="component" value="Unassembled WGS sequence"/>
</dbReference>
<dbReference type="Pfam" id="PF12796">
    <property type="entry name" value="Ank_2"/>
    <property type="match status" value="2"/>
</dbReference>
<keyword evidence="8" id="KW-1185">Reference proteome</keyword>
<proteinExistence type="predicted"/>
<evidence type="ECO:0000313" key="7">
    <source>
        <dbReference type="EMBL" id="CAF4331174.1"/>
    </source>
</evidence>
<protein>
    <recommendedName>
        <fullName evidence="9">Ankyrin repeat protein</fullName>
    </recommendedName>
</protein>
<feature type="repeat" description="ANK" evidence="3">
    <location>
        <begin position="84"/>
        <end position="116"/>
    </location>
</feature>
<evidence type="ECO:0000256" key="2">
    <source>
        <dbReference type="ARBA" id="ARBA00023043"/>
    </source>
</evidence>
<evidence type="ECO:0000313" key="8">
    <source>
        <dbReference type="Proteomes" id="UP000663829"/>
    </source>
</evidence>
<dbReference type="Proteomes" id="UP000681722">
    <property type="component" value="Unassembled WGS sequence"/>
</dbReference>
<reference evidence="4" key="1">
    <citation type="submission" date="2021-02" db="EMBL/GenBank/DDBJ databases">
        <authorList>
            <person name="Nowell W R."/>
        </authorList>
    </citation>
    <scope>NUCLEOTIDE SEQUENCE</scope>
</reference>